<protein>
    <submittedName>
        <fullName evidence="3">MCE family protein</fullName>
    </submittedName>
</protein>
<dbReference type="PANTHER" id="PTHR33371:SF4">
    <property type="entry name" value="INTERMEMBRANE PHOSPHOLIPID TRANSPORT SYSTEM BINDING PROTEIN MLAD"/>
    <property type="match status" value="1"/>
</dbReference>
<dbReference type="InterPro" id="IPR052336">
    <property type="entry name" value="MlaD_Phospholipid_Transporter"/>
</dbReference>
<feature type="domain" description="Mce/MlaD" evidence="2">
    <location>
        <begin position="39"/>
        <end position="117"/>
    </location>
</feature>
<organism evidence="3 4">
    <name type="scientific">Flavobacterium franklandianum</name>
    <dbReference type="NCBI Taxonomy" id="2594430"/>
    <lineage>
        <taxon>Bacteria</taxon>
        <taxon>Pseudomonadati</taxon>
        <taxon>Bacteroidota</taxon>
        <taxon>Flavobacteriia</taxon>
        <taxon>Flavobacteriales</taxon>
        <taxon>Flavobacteriaceae</taxon>
        <taxon>Flavobacterium</taxon>
    </lineage>
</organism>
<name>A0A553CNM1_9FLAO</name>
<keyword evidence="1" id="KW-1133">Transmembrane helix</keyword>
<evidence type="ECO:0000259" key="2">
    <source>
        <dbReference type="Pfam" id="PF02470"/>
    </source>
</evidence>
<keyword evidence="1" id="KW-0812">Transmembrane</keyword>
<keyword evidence="4" id="KW-1185">Reference proteome</keyword>
<reference evidence="3 4" key="1">
    <citation type="submission" date="2019-07" db="EMBL/GenBank/DDBJ databases">
        <title>Novel species of Flavobacterium.</title>
        <authorList>
            <person name="Liu Q."/>
            <person name="Xin Y.-H."/>
        </authorList>
    </citation>
    <scope>NUCLEOTIDE SEQUENCE [LARGE SCALE GENOMIC DNA]</scope>
    <source>
        <strain evidence="3 4">LB3P56</strain>
    </source>
</reference>
<dbReference type="AlphaFoldDB" id="A0A553CNM1"/>
<feature type="transmembrane region" description="Helical" evidence="1">
    <location>
        <begin position="12"/>
        <end position="30"/>
    </location>
</feature>
<evidence type="ECO:0000313" key="4">
    <source>
        <dbReference type="Proteomes" id="UP000318585"/>
    </source>
</evidence>
<dbReference type="Pfam" id="PF02470">
    <property type="entry name" value="MlaD"/>
    <property type="match status" value="1"/>
</dbReference>
<comment type="caution">
    <text evidence="3">The sequence shown here is derived from an EMBL/GenBank/DDBJ whole genome shotgun (WGS) entry which is preliminary data.</text>
</comment>
<proteinExistence type="predicted"/>
<dbReference type="RefSeq" id="WP_144071116.1">
    <property type="nucleotide sequence ID" value="NZ_VJZR01000003.1"/>
</dbReference>
<dbReference type="PANTHER" id="PTHR33371">
    <property type="entry name" value="INTERMEMBRANE PHOSPHOLIPID TRANSPORT SYSTEM BINDING PROTEIN MLAD-RELATED"/>
    <property type="match status" value="1"/>
</dbReference>
<accession>A0A553CNM1</accession>
<gene>
    <name evidence="3" type="ORF">FNW17_05770</name>
</gene>
<dbReference type="InterPro" id="IPR003399">
    <property type="entry name" value="Mce/MlaD"/>
</dbReference>
<sequence>MEKTASQKINLGLFVIIGLLIFILAVYFIGDKQKMFGKTNHLETVFNNVNGLQLGNSVRYSGISVGTVRGIEMVNDTTIRVDMIIDKSIFSYIKKDAIATIGSDGLVGNMIINIIPGKENQPAVESGDEIRSFNRIRTEDMLSTLNVTNENAAKLTANLLTITDKIVKGKGTLSSLLNDTLISRDLGKTMRYLKLTTKSASETVSKIDKIVASLDNKNNVLGVLKDTAVANNLKTTIGNLEKSTTEINKVVTNLNATILNIKEGKGVINYLANDPKLVQKIDSTMTNINAASIKLNQNLEAMKHNFLLRGYFRKQEREKAKAAKAEENKK</sequence>
<keyword evidence="1" id="KW-0472">Membrane</keyword>
<dbReference type="OrthoDB" id="9771725at2"/>
<evidence type="ECO:0000256" key="1">
    <source>
        <dbReference type="SAM" id="Phobius"/>
    </source>
</evidence>
<dbReference type="EMBL" id="VJZR01000003">
    <property type="protein sequence ID" value="TRX22178.1"/>
    <property type="molecule type" value="Genomic_DNA"/>
</dbReference>
<dbReference type="Proteomes" id="UP000318585">
    <property type="component" value="Unassembled WGS sequence"/>
</dbReference>
<evidence type="ECO:0000313" key="3">
    <source>
        <dbReference type="EMBL" id="TRX22178.1"/>
    </source>
</evidence>